<gene>
    <name evidence="1" type="ORF">R3P38DRAFT_2879938</name>
</gene>
<protein>
    <recommendedName>
        <fullName evidence="3">Secreted protein</fullName>
    </recommendedName>
</protein>
<evidence type="ECO:0000313" key="1">
    <source>
        <dbReference type="EMBL" id="KAK7044642.1"/>
    </source>
</evidence>
<comment type="caution">
    <text evidence="1">The sequence shown here is derived from an EMBL/GenBank/DDBJ whole genome shotgun (WGS) entry which is preliminary data.</text>
</comment>
<sequence length="162" mass="18112">MSTQRHVIVAIFTVRVGSLSTFLLGNWCDALSLGTIPLQQIGDYQSAHKPLGAHFKDSNHTENQPAESSLWVSVLDCFSHLLPANLALSSTSYHFTMLICFPQSRFQLRELSIVNRHDVLSNLGCLCRAMCSWVAQSPCHCRSVGPGVCIHWYDRLKYVFAS</sequence>
<proteinExistence type="predicted"/>
<evidence type="ECO:0000313" key="2">
    <source>
        <dbReference type="Proteomes" id="UP001362999"/>
    </source>
</evidence>
<keyword evidence="2" id="KW-1185">Reference proteome</keyword>
<dbReference type="Proteomes" id="UP001362999">
    <property type="component" value="Unassembled WGS sequence"/>
</dbReference>
<dbReference type="EMBL" id="JAWWNJ010000011">
    <property type="protein sequence ID" value="KAK7044642.1"/>
    <property type="molecule type" value="Genomic_DNA"/>
</dbReference>
<name>A0AAW0CZX2_9AGAR</name>
<organism evidence="1 2">
    <name type="scientific">Favolaschia claudopus</name>
    <dbReference type="NCBI Taxonomy" id="2862362"/>
    <lineage>
        <taxon>Eukaryota</taxon>
        <taxon>Fungi</taxon>
        <taxon>Dikarya</taxon>
        <taxon>Basidiomycota</taxon>
        <taxon>Agaricomycotina</taxon>
        <taxon>Agaricomycetes</taxon>
        <taxon>Agaricomycetidae</taxon>
        <taxon>Agaricales</taxon>
        <taxon>Marasmiineae</taxon>
        <taxon>Mycenaceae</taxon>
        <taxon>Favolaschia</taxon>
    </lineage>
</organism>
<evidence type="ECO:0008006" key="3">
    <source>
        <dbReference type="Google" id="ProtNLM"/>
    </source>
</evidence>
<dbReference type="AlphaFoldDB" id="A0AAW0CZX2"/>
<accession>A0AAW0CZX2</accession>
<reference evidence="1 2" key="1">
    <citation type="journal article" date="2024" name="J Genomics">
        <title>Draft genome sequencing and assembly of Favolaschia claudopus CIRM-BRFM 2984 isolated from oak limbs.</title>
        <authorList>
            <person name="Navarro D."/>
            <person name="Drula E."/>
            <person name="Chaduli D."/>
            <person name="Cazenave R."/>
            <person name="Ahrendt S."/>
            <person name="Wang J."/>
            <person name="Lipzen A."/>
            <person name="Daum C."/>
            <person name="Barry K."/>
            <person name="Grigoriev I.V."/>
            <person name="Favel A."/>
            <person name="Rosso M.N."/>
            <person name="Martin F."/>
        </authorList>
    </citation>
    <scope>NUCLEOTIDE SEQUENCE [LARGE SCALE GENOMIC DNA]</scope>
    <source>
        <strain evidence="1 2">CIRM-BRFM 2984</strain>
    </source>
</reference>